<dbReference type="AlphaFoldDB" id="A0A1C0TWV2"/>
<comment type="caution">
    <text evidence="1">The sequence shown here is derived from an EMBL/GenBank/DDBJ whole genome shotgun (WGS) entry which is preliminary data.</text>
</comment>
<reference evidence="2" key="1">
    <citation type="submission" date="2016-07" db="EMBL/GenBank/DDBJ databases">
        <authorList>
            <person name="Florea S."/>
            <person name="Webb J.S."/>
            <person name="Jaromczyk J."/>
            <person name="Schardl C.L."/>
        </authorList>
    </citation>
    <scope>NUCLEOTIDE SEQUENCE [LARGE SCALE GENOMIC DNA]</scope>
    <source>
        <strain evidence="2">IPB1</strain>
    </source>
</reference>
<evidence type="ECO:0000313" key="2">
    <source>
        <dbReference type="Proteomes" id="UP000093366"/>
    </source>
</evidence>
<proteinExistence type="predicted"/>
<name>A0A1C0TWV2_9GAMM</name>
<gene>
    <name evidence="1" type="ORF">A7985_07455</name>
</gene>
<dbReference type="EMBL" id="MAUJ01000001">
    <property type="protein sequence ID" value="OCQ23767.1"/>
    <property type="molecule type" value="Genomic_DNA"/>
</dbReference>
<evidence type="ECO:0000313" key="1">
    <source>
        <dbReference type="EMBL" id="OCQ23767.1"/>
    </source>
</evidence>
<accession>A0A1C0TWV2</accession>
<dbReference type="Proteomes" id="UP000093366">
    <property type="component" value="Unassembled WGS sequence"/>
</dbReference>
<organism evidence="1 2">
    <name type="scientific">Pseudoalteromonas luteoviolacea</name>
    <dbReference type="NCBI Taxonomy" id="43657"/>
    <lineage>
        <taxon>Bacteria</taxon>
        <taxon>Pseudomonadati</taxon>
        <taxon>Pseudomonadota</taxon>
        <taxon>Gammaproteobacteria</taxon>
        <taxon>Alteromonadales</taxon>
        <taxon>Pseudoalteromonadaceae</taxon>
        <taxon>Pseudoalteromonas</taxon>
    </lineage>
</organism>
<protein>
    <submittedName>
        <fullName evidence="1">Uncharacterized protein</fullName>
    </submittedName>
</protein>
<sequence length="126" mass="14046">MVRIVIFVVTLMFPLSVVGAQLEHPIKVSWFESSKTISKVNTPRKVVIQNIIYSVSVSAVVKERKKYYVVYYCSSEKVNQNGEIVGLYAGEIDVVSIFQTKSVEIGCGFKHVLELSLANKSIKSDA</sequence>